<feature type="transmembrane region" description="Helical" evidence="1">
    <location>
        <begin position="286"/>
        <end position="307"/>
    </location>
</feature>
<keyword evidence="1" id="KW-1133">Transmembrane helix</keyword>
<protein>
    <recommendedName>
        <fullName evidence="4">Divalent metal cation transporter</fullName>
    </recommendedName>
</protein>
<sequence>MQYTQNTWKSRLGALGPGILMATAAIGGSHLVASTQAGALFGWQLFWLIVVVNVLKYPFFRFGMEYTLATKNSLVEGYKNQGPGYFYSFIALNIIAAVVNTAGVLLLTASLLHYALPISIPVTLLCWVILAMCLIILLLGHFKALDNVAKAIMGLLTIATITALVIAINNGPVAPVNYVGPSPYELAMLGFMVALMGWMPAPIEISALSSLWLKEKQAQQSVTKNQGLFDFNLGYWLTAGLALVFFSLGALVQYGQNSNIELGGVAFAKQLIDMYASTIGEWARPLVSAIAFLCMFGTTLTVLDGYARTLNESHKLLGFKQSKHSLNTWLILQALAGMAVILFFKSALGPMLTFAMTLAFVTTPVFAWLNFSLVRSEPAIKHSLLLRSLTWLGLVYLVGFAVAFVVWKLM</sequence>
<feature type="transmembrane region" description="Helical" evidence="1">
    <location>
        <begin position="12"/>
        <end position="33"/>
    </location>
</feature>
<feature type="transmembrane region" description="Helical" evidence="1">
    <location>
        <begin position="354"/>
        <end position="373"/>
    </location>
</feature>
<proteinExistence type="predicted"/>
<evidence type="ECO:0000313" key="2">
    <source>
        <dbReference type="EMBL" id="ATC91458.1"/>
    </source>
</evidence>
<reference evidence="2 3" key="1">
    <citation type="submission" date="2015-06" db="EMBL/GenBank/DDBJ databases">
        <authorList>
            <person name="Xie B.-B."/>
            <person name="Rong J.-C."/>
            <person name="Qin Q.-L."/>
            <person name="Zhang Y.-Z."/>
        </authorList>
    </citation>
    <scope>NUCLEOTIDE SEQUENCE [LARGE SCALE GENOMIC DNA]</scope>
    <source>
        <strain evidence="2 3">KMM 3549</strain>
    </source>
</reference>
<evidence type="ECO:0000256" key="1">
    <source>
        <dbReference type="SAM" id="Phobius"/>
    </source>
</evidence>
<feature type="transmembrane region" description="Helical" evidence="1">
    <location>
        <begin position="385"/>
        <end position="407"/>
    </location>
</feature>
<feature type="transmembrane region" description="Helical" evidence="1">
    <location>
        <begin position="328"/>
        <end position="348"/>
    </location>
</feature>
<accession>A0ABN5C343</accession>
<keyword evidence="3" id="KW-1185">Reference proteome</keyword>
<dbReference type="GeneID" id="99693963"/>
<dbReference type="RefSeq" id="WP_058155156.1">
    <property type="nucleotide sequence ID" value="NZ_CP011030.1"/>
</dbReference>
<evidence type="ECO:0000313" key="3">
    <source>
        <dbReference type="Proteomes" id="UP000217258"/>
    </source>
</evidence>
<keyword evidence="1" id="KW-0812">Transmembrane</keyword>
<dbReference type="EMBL" id="CP011030">
    <property type="protein sequence ID" value="ATC91458.1"/>
    <property type="molecule type" value="Genomic_DNA"/>
</dbReference>
<feature type="transmembrane region" description="Helical" evidence="1">
    <location>
        <begin position="151"/>
        <end position="168"/>
    </location>
</feature>
<gene>
    <name evidence="2" type="ORF">PISS_a2665</name>
</gene>
<keyword evidence="1" id="KW-0472">Membrane</keyword>
<name>A0ABN5C343_9GAMM</name>
<feature type="transmembrane region" description="Helical" evidence="1">
    <location>
        <begin position="85"/>
        <end position="112"/>
    </location>
</feature>
<organism evidence="2 3">
    <name type="scientific">Pseudoalteromonas issachenkonii</name>
    <dbReference type="NCBI Taxonomy" id="152297"/>
    <lineage>
        <taxon>Bacteria</taxon>
        <taxon>Pseudomonadati</taxon>
        <taxon>Pseudomonadota</taxon>
        <taxon>Gammaproteobacteria</taxon>
        <taxon>Alteromonadales</taxon>
        <taxon>Pseudoalteromonadaceae</taxon>
        <taxon>Pseudoalteromonas</taxon>
    </lineage>
</organism>
<feature type="transmembrane region" description="Helical" evidence="1">
    <location>
        <begin position="118"/>
        <end position="139"/>
    </location>
</feature>
<feature type="transmembrane region" description="Helical" evidence="1">
    <location>
        <begin position="45"/>
        <end position="64"/>
    </location>
</feature>
<feature type="transmembrane region" description="Helical" evidence="1">
    <location>
        <begin position="188"/>
        <end position="213"/>
    </location>
</feature>
<dbReference type="Proteomes" id="UP000217258">
    <property type="component" value="Chromosome I"/>
</dbReference>
<evidence type="ECO:0008006" key="4">
    <source>
        <dbReference type="Google" id="ProtNLM"/>
    </source>
</evidence>
<feature type="transmembrane region" description="Helical" evidence="1">
    <location>
        <begin position="233"/>
        <end position="254"/>
    </location>
</feature>